<dbReference type="OrthoDB" id="418484at2759"/>
<dbReference type="GO" id="GO:0098794">
    <property type="term" value="C:postsynapse"/>
    <property type="evidence" value="ECO:0007669"/>
    <property type="project" value="TreeGrafter"/>
</dbReference>
<dbReference type="GO" id="GO:0042383">
    <property type="term" value="C:sarcolemma"/>
    <property type="evidence" value="ECO:0007669"/>
    <property type="project" value="TreeGrafter"/>
</dbReference>
<feature type="transmembrane region" description="Helical" evidence="9">
    <location>
        <begin position="20"/>
        <end position="39"/>
    </location>
</feature>
<feature type="transmembrane region" description="Helical" evidence="9">
    <location>
        <begin position="118"/>
        <end position="135"/>
    </location>
</feature>
<dbReference type="InterPro" id="IPR051171">
    <property type="entry name" value="CaCA"/>
</dbReference>
<keyword evidence="7" id="KW-0406">Ion transport</keyword>
<organism evidence="11 12">
    <name type="scientific">Desmophyllum pertusum</name>
    <dbReference type="NCBI Taxonomy" id="174260"/>
    <lineage>
        <taxon>Eukaryota</taxon>
        <taxon>Metazoa</taxon>
        <taxon>Cnidaria</taxon>
        <taxon>Anthozoa</taxon>
        <taxon>Hexacorallia</taxon>
        <taxon>Scleractinia</taxon>
        <taxon>Caryophylliina</taxon>
        <taxon>Caryophylliidae</taxon>
        <taxon>Desmophyllum</taxon>
    </lineage>
</organism>
<proteinExistence type="predicted"/>
<name>A0A9W9YJT9_9CNID</name>
<keyword evidence="12" id="KW-1185">Reference proteome</keyword>
<dbReference type="InterPro" id="IPR004837">
    <property type="entry name" value="NaCa_Exmemb"/>
</dbReference>
<keyword evidence="5 9" id="KW-0812">Transmembrane</keyword>
<evidence type="ECO:0000313" key="12">
    <source>
        <dbReference type="Proteomes" id="UP001163046"/>
    </source>
</evidence>
<feature type="transmembrane region" description="Helical" evidence="9">
    <location>
        <begin position="141"/>
        <end position="168"/>
    </location>
</feature>
<dbReference type="InterPro" id="IPR004836">
    <property type="entry name" value="Na_Ca_Ex"/>
</dbReference>
<keyword evidence="2" id="KW-0813">Transport</keyword>
<feature type="transmembrane region" description="Helical" evidence="9">
    <location>
        <begin position="46"/>
        <end position="71"/>
    </location>
</feature>
<dbReference type="PANTHER" id="PTHR11878:SF76">
    <property type="entry name" value="CALX-BETA DOMAIN-CONTAINING PROTEIN"/>
    <property type="match status" value="1"/>
</dbReference>
<keyword evidence="3" id="KW-0050">Antiport</keyword>
<evidence type="ECO:0000256" key="5">
    <source>
        <dbReference type="ARBA" id="ARBA00022692"/>
    </source>
</evidence>
<dbReference type="GO" id="GO:0098703">
    <property type="term" value="P:calcium ion import across plasma membrane"/>
    <property type="evidence" value="ECO:0007669"/>
    <property type="project" value="TreeGrafter"/>
</dbReference>
<evidence type="ECO:0000256" key="3">
    <source>
        <dbReference type="ARBA" id="ARBA00022449"/>
    </source>
</evidence>
<evidence type="ECO:0000313" key="11">
    <source>
        <dbReference type="EMBL" id="KAJ7340412.1"/>
    </source>
</evidence>
<keyword evidence="4" id="KW-0106">Calcium</keyword>
<evidence type="ECO:0000256" key="1">
    <source>
        <dbReference type="ARBA" id="ARBA00004127"/>
    </source>
</evidence>
<accession>A0A9W9YJT9</accession>
<gene>
    <name evidence="11" type="ORF">OS493_003158</name>
</gene>
<dbReference type="GO" id="GO:0030424">
    <property type="term" value="C:axon"/>
    <property type="evidence" value="ECO:0007669"/>
    <property type="project" value="TreeGrafter"/>
</dbReference>
<keyword evidence="8 9" id="KW-0472">Membrane</keyword>
<evidence type="ECO:0000256" key="8">
    <source>
        <dbReference type="ARBA" id="ARBA00023136"/>
    </source>
</evidence>
<keyword evidence="4" id="KW-0109">Calcium transport</keyword>
<dbReference type="Pfam" id="PF01699">
    <property type="entry name" value="Na_Ca_ex"/>
    <property type="match status" value="1"/>
</dbReference>
<dbReference type="GO" id="GO:0012505">
    <property type="term" value="C:endomembrane system"/>
    <property type="evidence" value="ECO:0007669"/>
    <property type="project" value="UniProtKB-SubCell"/>
</dbReference>
<dbReference type="PANTHER" id="PTHR11878">
    <property type="entry name" value="SODIUM/CALCIUM EXCHANGER"/>
    <property type="match status" value="1"/>
</dbReference>
<dbReference type="Proteomes" id="UP001163046">
    <property type="component" value="Unassembled WGS sequence"/>
</dbReference>
<evidence type="ECO:0000256" key="9">
    <source>
        <dbReference type="SAM" id="Phobius"/>
    </source>
</evidence>
<evidence type="ECO:0000259" key="10">
    <source>
        <dbReference type="Pfam" id="PF01699"/>
    </source>
</evidence>
<dbReference type="AlphaFoldDB" id="A0A9W9YJT9"/>
<reference evidence="11" key="1">
    <citation type="submission" date="2023-01" db="EMBL/GenBank/DDBJ databases">
        <title>Genome assembly of the deep-sea coral Lophelia pertusa.</title>
        <authorList>
            <person name="Herrera S."/>
            <person name="Cordes E."/>
        </authorList>
    </citation>
    <scope>NUCLEOTIDE SEQUENCE</scope>
    <source>
        <strain evidence="11">USNM1676648</strain>
        <tissue evidence="11">Polyp</tissue>
    </source>
</reference>
<evidence type="ECO:0000256" key="7">
    <source>
        <dbReference type="ARBA" id="ARBA00023065"/>
    </source>
</evidence>
<dbReference type="EMBL" id="MU827778">
    <property type="protein sequence ID" value="KAJ7340412.1"/>
    <property type="molecule type" value="Genomic_DNA"/>
</dbReference>
<feature type="domain" description="Sodium/calcium exchanger membrane region" evidence="10">
    <location>
        <begin position="41"/>
        <end position="176"/>
    </location>
</feature>
<protein>
    <recommendedName>
        <fullName evidence="10">Sodium/calcium exchanger membrane region domain-containing protein</fullName>
    </recommendedName>
</protein>
<keyword evidence="6 9" id="KW-1133">Transmembrane helix</keyword>
<sequence length="193" mass="20260">MSVNGGDVESATTLDYVMHFFTFAWKVIFACCPPCTWLGGWLSFGVALAMIGLVTCIVGDLATIFGCLIGLKPEVTAILFVALGTSLPDLFASKTAAVNEKYADASVGNVTGSNSVNVFLGLGTPWVIATIYHTAKDGSKFVVNAGTLSVSVVTYTVCAIICFLVLLVRRYTKFMGRAELGGPSAASICQGFS</sequence>
<comment type="subcellular location">
    <subcellularLocation>
        <location evidence="1">Endomembrane system</location>
        <topology evidence="1">Multi-pass membrane protein</topology>
    </subcellularLocation>
</comment>
<dbReference type="InterPro" id="IPR044880">
    <property type="entry name" value="NCX_ion-bd_dom_sf"/>
</dbReference>
<dbReference type="PRINTS" id="PR01259">
    <property type="entry name" value="NACAEXCHNGR"/>
</dbReference>
<evidence type="ECO:0000256" key="4">
    <source>
        <dbReference type="ARBA" id="ARBA00022568"/>
    </source>
</evidence>
<evidence type="ECO:0000256" key="2">
    <source>
        <dbReference type="ARBA" id="ARBA00022448"/>
    </source>
</evidence>
<comment type="caution">
    <text evidence="11">The sequence shown here is derived from an EMBL/GenBank/DDBJ whole genome shotgun (WGS) entry which is preliminary data.</text>
</comment>
<dbReference type="GO" id="GO:0005432">
    <property type="term" value="F:calcium:sodium antiporter activity"/>
    <property type="evidence" value="ECO:0007669"/>
    <property type="project" value="InterPro"/>
</dbReference>
<dbReference type="Gene3D" id="1.20.1420.30">
    <property type="entry name" value="NCX, central ion-binding region"/>
    <property type="match status" value="1"/>
</dbReference>
<feature type="transmembrane region" description="Helical" evidence="9">
    <location>
        <begin position="77"/>
        <end position="97"/>
    </location>
</feature>
<evidence type="ECO:0000256" key="6">
    <source>
        <dbReference type="ARBA" id="ARBA00022989"/>
    </source>
</evidence>